<proteinExistence type="predicted"/>
<organism evidence="1 2">
    <name type="scientific">Paenibacillus phytohabitans</name>
    <dbReference type="NCBI Taxonomy" id="2654978"/>
    <lineage>
        <taxon>Bacteria</taxon>
        <taxon>Bacillati</taxon>
        <taxon>Bacillota</taxon>
        <taxon>Bacilli</taxon>
        <taxon>Bacillales</taxon>
        <taxon>Paenibacillaceae</taxon>
        <taxon>Paenibacillus</taxon>
    </lineage>
</organism>
<comment type="caution">
    <text evidence="1">The sequence shown here is derived from an EMBL/GenBank/DDBJ whole genome shotgun (WGS) entry which is preliminary data.</text>
</comment>
<dbReference type="Gene3D" id="2.40.50.140">
    <property type="entry name" value="Nucleic acid-binding proteins"/>
    <property type="match status" value="1"/>
</dbReference>
<accession>A0ABX1YHD5</accession>
<evidence type="ECO:0000313" key="2">
    <source>
        <dbReference type="Proteomes" id="UP000596857"/>
    </source>
</evidence>
<name>A0ABX1YHD5_9BACL</name>
<dbReference type="InterPro" id="IPR021598">
    <property type="entry name" value="DUF3221"/>
</dbReference>
<reference evidence="1 2" key="1">
    <citation type="submission" date="2019-10" db="EMBL/GenBank/DDBJ databases">
        <title>Description of Paenibacillus terricola sp. nov.</title>
        <authorList>
            <person name="Carlier A."/>
            <person name="Qi S."/>
        </authorList>
    </citation>
    <scope>NUCLEOTIDE SEQUENCE [LARGE SCALE GENOMIC DNA]</scope>
    <source>
        <strain evidence="1 2">LMG 31459</strain>
    </source>
</reference>
<keyword evidence="2" id="KW-1185">Reference proteome</keyword>
<dbReference type="Proteomes" id="UP000596857">
    <property type="component" value="Unassembled WGS sequence"/>
</dbReference>
<sequence length="70" mass="7945">MLVVSGLKEEDSKKSYKELLNSNEYTKVIWVNKVSPSRFKQGDEIEITYTASDDSYPAQVTAKKITKISN</sequence>
<protein>
    <submittedName>
        <fullName evidence="1">DUF3221 domain-containing protein</fullName>
    </submittedName>
</protein>
<evidence type="ECO:0000313" key="1">
    <source>
        <dbReference type="EMBL" id="NOU80362.1"/>
    </source>
</evidence>
<dbReference type="EMBL" id="WHOB01000043">
    <property type="protein sequence ID" value="NOU80362.1"/>
    <property type="molecule type" value="Genomic_DNA"/>
</dbReference>
<dbReference type="Pfam" id="PF11518">
    <property type="entry name" value="DUF3221"/>
    <property type="match status" value="1"/>
</dbReference>
<dbReference type="InterPro" id="IPR012340">
    <property type="entry name" value="NA-bd_OB-fold"/>
</dbReference>
<gene>
    <name evidence="1" type="ORF">GC101_15940</name>
</gene>